<gene>
    <name evidence="7" type="ORF">GWI33_009774</name>
</gene>
<dbReference type="Gene3D" id="1.20.5.110">
    <property type="match status" value="1"/>
</dbReference>
<organism evidence="7 8">
    <name type="scientific">Rhynchophorus ferrugineus</name>
    <name type="common">Red palm weevil</name>
    <name type="synonym">Curculio ferrugineus</name>
    <dbReference type="NCBI Taxonomy" id="354439"/>
    <lineage>
        <taxon>Eukaryota</taxon>
        <taxon>Metazoa</taxon>
        <taxon>Ecdysozoa</taxon>
        <taxon>Arthropoda</taxon>
        <taxon>Hexapoda</taxon>
        <taxon>Insecta</taxon>
        <taxon>Pterygota</taxon>
        <taxon>Neoptera</taxon>
        <taxon>Endopterygota</taxon>
        <taxon>Coleoptera</taxon>
        <taxon>Polyphaga</taxon>
        <taxon>Cucujiformia</taxon>
        <taxon>Curculionidae</taxon>
        <taxon>Dryophthorinae</taxon>
        <taxon>Rhynchophorus</taxon>
    </lineage>
</organism>
<evidence type="ECO:0000259" key="6">
    <source>
        <dbReference type="Pfam" id="PF04799"/>
    </source>
</evidence>
<dbReference type="InterPro" id="IPR027094">
    <property type="entry name" value="Mitofusin_fam"/>
</dbReference>
<keyword evidence="3" id="KW-0378">Hydrolase</keyword>
<keyword evidence="4" id="KW-0342">GTP-binding</keyword>
<dbReference type="GO" id="GO:0051646">
    <property type="term" value="P:mitochondrion localization"/>
    <property type="evidence" value="ECO:0007669"/>
    <property type="project" value="TreeGrafter"/>
</dbReference>
<comment type="subcellular location">
    <subcellularLocation>
        <location evidence="1">Membrane</location>
    </subcellularLocation>
</comment>
<evidence type="ECO:0000256" key="2">
    <source>
        <dbReference type="ARBA" id="ARBA00022741"/>
    </source>
</evidence>
<dbReference type="EMBL" id="JAACXV010005499">
    <property type="protein sequence ID" value="KAF7276795.1"/>
    <property type="molecule type" value="Genomic_DNA"/>
</dbReference>
<dbReference type="PANTHER" id="PTHR10465:SF3">
    <property type="entry name" value="TRANSMEMBRANE GTPASE MARF-RELATED"/>
    <property type="match status" value="1"/>
</dbReference>
<proteinExistence type="predicted"/>
<evidence type="ECO:0000256" key="3">
    <source>
        <dbReference type="ARBA" id="ARBA00022801"/>
    </source>
</evidence>
<evidence type="ECO:0000256" key="5">
    <source>
        <dbReference type="ARBA" id="ARBA00023136"/>
    </source>
</evidence>
<keyword evidence="5" id="KW-0472">Membrane</keyword>
<feature type="non-terminal residue" evidence="7">
    <location>
        <position position="1"/>
    </location>
</feature>
<keyword evidence="2" id="KW-0547">Nucleotide-binding</keyword>
<evidence type="ECO:0000313" key="8">
    <source>
        <dbReference type="Proteomes" id="UP000625711"/>
    </source>
</evidence>
<dbReference type="FunFam" id="1.20.5.110:FF:000012">
    <property type="entry name" value="Mitofusin 2"/>
    <property type="match status" value="1"/>
</dbReference>
<dbReference type="GO" id="GO:0005741">
    <property type="term" value="C:mitochondrial outer membrane"/>
    <property type="evidence" value="ECO:0007669"/>
    <property type="project" value="InterPro"/>
</dbReference>
<dbReference type="OrthoDB" id="6256226at2759"/>
<keyword evidence="8" id="KW-1185">Reference proteome</keyword>
<dbReference type="Proteomes" id="UP000625711">
    <property type="component" value="Unassembled WGS sequence"/>
</dbReference>
<dbReference type="InterPro" id="IPR006884">
    <property type="entry name" value="Fzo/mitofusin_HR2"/>
</dbReference>
<evidence type="ECO:0000256" key="4">
    <source>
        <dbReference type="ARBA" id="ARBA00023134"/>
    </source>
</evidence>
<comment type="caution">
    <text evidence="7">The sequence shown here is derived from an EMBL/GenBank/DDBJ whole genome shotgun (WGS) entry which is preliminary data.</text>
</comment>
<dbReference type="PANTHER" id="PTHR10465">
    <property type="entry name" value="TRANSMEMBRANE GTPASE FZO1"/>
    <property type="match status" value="1"/>
</dbReference>
<reference evidence="7" key="1">
    <citation type="submission" date="2020-08" db="EMBL/GenBank/DDBJ databases">
        <title>Genome sequencing and assembly of the red palm weevil Rhynchophorus ferrugineus.</title>
        <authorList>
            <person name="Dias G.B."/>
            <person name="Bergman C.M."/>
            <person name="Manee M."/>
        </authorList>
    </citation>
    <scope>NUCLEOTIDE SEQUENCE</scope>
    <source>
        <strain evidence="7">AA-2017</strain>
        <tissue evidence="7">Whole larva</tissue>
    </source>
</reference>
<feature type="domain" description="Fzo/mitofusin HR2" evidence="6">
    <location>
        <begin position="1"/>
        <end position="125"/>
    </location>
</feature>
<accession>A0A834MEE8</accession>
<dbReference type="SUPFAM" id="SSF111479">
    <property type="entry name" value="Fzo-like conserved region"/>
    <property type="match status" value="1"/>
</dbReference>
<evidence type="ECO:0000256" key="1">
    <source>
        <dbReference type="ARBA" id="ARBA00004370"/>
    </source>
</evidence>
<evidence type="ECO:0000313" key="7">
    <source>
        <dbReference type="EMBL" id="KAF7276795.1"/>
    </source>
</evidence>
<sequence>GWRIIAITGAIYGSLYLYERLTWTNKAKERAFKRQYVEHATRKLRMIVDLTSSNCSHQVQQELSGTFARLCSLVDKATHDMDDQLKLLEKEVATLDNASGRAKVLRNKANYLSHELDLFVDAYLKNHN</sequence>
<dbReference type="GO" id="GO:0008053">
    <property type="term" value="P:mitochondrial fusion"/>
    <property type="evidence" value="ECO:0007669"/>
    <property type="project" value="InterPro"/>
</dbReference>
<dbReference type="GO" id="GO:0005525">
    <property type="term" value="F:GTP binding"/>
    <property type="evidence" value="ECO:0007669"/>
    <property type="project" value="UniProtKB-KW"/>
</dbReference>
<name>A0A834MEE8_RHYFE</name>
<dbReference type="Pfam" id="PF04799">
    <property type="entry name" value="Fzo_mitofusin"/>
    <property type="match status" value="1"/>
</dbReference>
<protein>
    <recommendedName>
        <fullName evidence="6">Fzo/mitofusin HR2 domain-containing protein</fullName>
    </recommendedName>
</protein>
<dbReference type="AlphaFoldDB" id="A0A834MEE8"/>
<dbReference type="GO" id="GO:0003924">
    <property type="term" value="F:GTPase activity"/>
    <property type="evidence" value="ECO:0007669"/>
    <property type="project" value="InterPro"/>
</dbReference>